<keyword evidence="10" id="KW-0479">Metal-binding</keyword>
<proteinExistence type="inferred from homology"/>
<name>A0A9X1N8B9_9ACTN</name>
<gene>
    <name evidence="21" type="ORF">LR394_05555</name>
</gene>
<dbReference type="InterPro" id="IPR001645">
    <property type="entry name" value="Folylpolyglutamate_synth"/>
</dbReference>
<dbReference type="GO" id="GO:0046656">
    <property type="term" value="P:folic acid biosynthetic process"/>
    <property type="evidence" value="ECO:0007669"/>
    <property type="project" value="UniProtKB-KW"/>
</dbReference>
<evidence type="ECO:0000313" key="22">
    <source>
        <dbReference type="Proteomes" id="UP001138997"/>
    </source>
</evidence>
<dbReference type="GO" id="GO:0046872">
    <property type="term" value="F:metal ion binding"/>
    <property type="evidence" value="ECO:0007669"/>
    <property type="project" value="UniProtKB-KW"/>
</dbReference>
<keyword evidence="22" id="KW-1185">Reference proteome</keyword>
<dbReference type="InterPro" id="IPR013221">
    <property type="entry name" value="Mur_ligase_cen"/>
</dbReference>
<dbReference type="EC" id="6.3.2.12" evidence="6"/>
<dbReference type="Gene3D" id="3.90.190.20">
    <property type="entry name" value="Mur ligase, C-terminal domain"/>
    <property type="match status" value="1"/>
</dbReference>
<dbReference type="GO" id="GO:0008841">
    <property type="term" value="F:dihydrofolate synthase activity"/>
    <property type="evidence" value="ECO:0007669"/>
    <property type="project" value="UniProtKB-EC"/>
</dbReference>
<evidence type="ECO:0000256" key="5">
    <source>
        <dbReference type="ARBA" id="ARBA00011245"/>
    </source>
</evidence>
<feature type="region of interest" description="Disordered" evidence="18">
    <location>
        <begin position="1"/>
        <end position="20"/>
    </location>
</feature>
<comment type="catalytic activity">
    <reaction evidence="17">
        <text>7,8-dihydropteroate + L-glutamate + ATP = 7,8-dihydrofolate + ADP + phosphate + H(+)</text>
        <dbReference type="Rhea" id="RHEA:23584"/>
        <dbReference type="ChEBI" id="CHEBI:15378"/>
        <dbReference type="ChEBI" id="CHEBI:17839"/>
        <dbReference type="ChEBI" id="CHEBI:29985"/>
        <dbReference type="ChEBI" id="CHEBI:30616"/>
        <dbReference type="ChEBI" id="CHEBI:43474"/>
        <dbReference type="ChEBI" id="CHEBI:57451"/>
        <dbReference type="ChEBI" id="CHEBI:456216"/>
        <dbReference type="EC" id="6.3.2.12"/>
    </reaction>
</comment>
<evidence type="ECO:0000256" key="8">
    <source>
        <dbReference type="ARBA" id="ARBA00019357"/>
    </source>
</evidence>
<evidence type="ECO:0000256" key="14">
    <source>
        <dbReference type="ARBA" id="ARBA00022909"/>
    </source>
</evidence>
<comment type="similarity">
    <text evidence="4">Belongs to the folylpolyglutamate synthase family.</text>
</comment>
<comment type="pathway">
    <text evidence="3">Cofactor biosynthesis; tetrahydrofolylpolyglutamate biosynthesis.</text>
</comment>
<sequence>MARIDGRGPQRDAKEAAAAEALSQRSAEVYKEILDRAPEHDLVPSLDRIQAVAELLGDPQRSFEAVHVTGTNGKSSTTRMIERLLREHNLRTGRFTSPHLNDVRERISIDGELIDQERFVEVYDEIKPYLELVDARNAEAGNPRLTYFEVLVALAYAAFSDTPVDVAAVEVGLGGSWDATNIIDARVAVVTPVGVDHERFLGHDPATIATEKAGIIKPGAIAVLSEQLEEAMEPLLERAAEVGATVFREGYEFSVSSREVAVGGQLLTLQGVAAVYPDLFLPLHGAHQAQNAATALAAVEAFLLSDGRDWSTTDNSREGTGLDIDVVRAAFADASSPGRLEMVRQSPAVLIDAAHNPSGAQVLADSLEEAFGFNKLVGVVAVLEDKDAESILGVLEPVLDEIVVTRTSSPRAMDPDELAEIAEDVFGEERVTTFQRLDDALDYAMGQAELGGQIGGGVLATGSVTMAADVRRLFRIK</sequence>
<evidence type="ECO:0000313" key="21">
    <source>
        <dbReference type="EMBL" id="MCD5310352.1"/>
    </source>
</evidence>
<comment type="cofactor">
    <cofactor evidence="1">
        <name>Mg(2+)</name>
        <dbReference type="ChEBI" id="CHEBI:18420"/>
    </cofactor>
</comment>
<evidence type="ECO:0000256" key="6">
    <source>
        <dbReference type="ARBA" id="ARBA00013023"/>
    </source>
</evidence>
<keyword evidence="14" id="KW-0289">Folate biosynthesis</keyword>
<dbReference type="GO" id="GO:0005524">
    <property type="term" value="F:ATP binding"/>
    <property type="evidence" value="ECO:0007669"/>
    <property type="project" value="UniProtKB-KW"/>
</dbReference>
<evidence type="ECO:0000256" key="11">
    <source>
        <dbReference type="ARBA" id="ARBA00022741"/>
    </source>
</evidence>
<dbReference type="InterPro" id="IPR004101">
    <property type="entry name" value="Mur_ligase_C"/>
</dbReference>
<keyword evidence="12" id="KW-0067">ATP-binding</keyword>
<evidence type="ECO:0000259" key="20">
    <source>
        <dbReference type="Pfam" id="PF08245"/>
    </source>
</evidence>
<keyword evidence="11" id="KW-0547">Nucleotide-binding</keyword>
<dbReference type="Pfam" id="PF02875">
    <property type="entry name" value="Mur_ligase_C"/>
    <property type="match status" value="1"/>
</dbReference>
<dbReference type="GO" id="GO:0004326">
    <property type="term" value="F:tetrahydrofolylpolyglutamate synthase activity"/>
    <property type="evidence" value="ECO:0007669"/>
    <property type="project" value="UniProtKB-EC"/>
</dbReference>
<evidence type="ECO:0000256" key="18">
    <source>
        <dbReference type="SAM" id="MobiDB-lite"/>
    </source>
</evidence>
<evidence type="ECO:0000256" key="4">
    <source>
        <dbReference type="ARBA" id="ARBA00008276"/>
    </source>
</evidence>
<dbReference type="Proteomes" id="UP001138997">
    <property type="component" value="Unassembled WGS sequence"/>
</dbReference>
<evidence type="ECO:0000256" key="15">
    <source>
        <dbReference type="ARBA" id="ARBA00030592"/>
    </source>
</evidence>
<dbReference type="NCBIfam" id="TIGR01499">
    <property type="entry name" value="folC"/>
    <property type="match status" value="1"/>
</dbReference>
<dbReference type="EC" id="6.3.2.17" evidence="7"/>
<evidence type="ECO:0000256" key="10">
    <source>
        <dbReference type="ARBA" id="ARBA00022723"/>
    </source>
</evidence>
<evidence type="ECO:0000259" key="19">
    <source>
        <dbReference type="Pfam" id="PF02875"/>
    </source>
</evidence>
<comment type="pathway">
    <text evidence="2">Cofactor biosynthesis; tetrahydrofolate biosynthesis; 7,8-dihydrofolate from 2-amino-4-hydroxy-6-hydroxymethyl-7,8-dihydropteridine diphosphate and 4-aminobenzoate: step 2/2.</text>
</comment>
<dbReference type="Gene3D" id="3.40.1190.10">
    <property type="entry name" value="Mur-like, catalytic domain"/>
    <property type="match status" value="1"/>
</dbReference>
<protein>
    <recommendedName>
        <fullName evidence="8">Dihydrofolate synthase/folylpolyglutamate synthase</fullName>
        <ecNumber evidence="6">6.3.2.12</ecNumber>
        <ecNumber evidence="7">6.3.2.17</ecNumber>
    </recommendedName>
    <alternativeName>
        <fullName evidence="15">Tetrahydrofolylpolyglutamate synthase</fullName>
    </alternativeName>
</protein>
<dbReference type="PANTHER" id="PTHR11136:SF0">
    <property type="entry name" value="DIHYDROFOLATE SYNTHETASE-RELATED"/>
    <property type="match status" value="1"/>
</dbReference>
<evidence type="ECO:0000256" key="9">
    <source>
        <dbReference type="ARBA" id="ARBA00022598"/>
    </source>
</evidence>
<reference evidence="21" key="1">
    <citation type="submission" date="2021-11" db="EMBL/GenBank/DDBJ databases">
        <title>Streptomyces corallinus and Kineosporia corallina sp. nov., two new coral-derived marine actinobacteria.</title>
        <authorList>
            <person name="Buangrab K."/>
            <person name="Sutthacheep M."/>
            <person name="Yeemin T."/>
            <person name="Harunari E."/>
            <person name="Igarashi Y."/>
            <person name="Sripreechasak P."/>
            <person name="Kanchanasin P."/>
            <person name="Tanasupawat S."/>
            <person name="Phongsopitanun W."/>
        </authorList>
    </citation>
    <scope>NUCLEOTIDE SEQUENCE</scope>
    <source>
        <strain evidence="21">JCM 31032</strain>
    </source>
</reference>
<dbReference type="RefSeq" id="WP_231439276.1">
    <property type="nucleotide sequence ID" value="NZ_JAJOMB010000002.1"/>
</dbReference>
<comment type="caution">
    <text evidence="21">The sequence shown here is derived from an EMBL/GenBank/DDBJ whole genome shotgun (WGS) entry which is preliminary data.</text>
</comment>
<dbReference type="GO" id="GO:0005737">
    <property type="term" value="C:cytoplasm"/>
    <property type="evidence" value="ECO:0007669"/>
    <property type="project" value="TreeGrafter"/>
</dbReference>
<feature type="domain" description="Mur ligase C-terminal" evidence="19">
    <location>
        <begin position="338"/>
        <end position="451"/>
    </location>
</feature>
<evidence type="ECO:0000256" key="7">
    <source>
        <dbReference type="ARBA" id="ARBA00013025"/>
    </source>
</evidence>
<dbReference type="InterPro" id="IPR036615">
    <property type="entry name" value="Mur_ligase_C_dom_sf"/>
</dbReference>
<feature type="compositionally biased region" description="Basic and acidic residues" evidence="18">
    <location>
        <begin position="1"/>
        <end position="17"/>
    </location>
</feature>
<evidence type="ECO:0000256" key="13">
    <source>
        <dbReference type="ARBA" id="ARBA00022842"/>
    </source>
</evidence>
<evidence type="ECO:0000256" key="3">
    <source>
        <dbReference type="ARBA" id="ARBA00005150"/>
    </source>
</evidence>
<dbReference type="SUPFAM" id="SSF53244">
    <property type="entry name" value="MurD-like peptide ligases, peptide-binding domain"/>
    <property type="match status" value="1"/>
</dbReference>
<dbReference type="PANTHER" id="PTHR11136">
    <property type="entry name" value="FOLYLPOLYGLUTAMATE SYNTHASE-RELATED"/>
    <property type="match status" value="1"/>
</dbReference>
<dbReference type="PIRSF" id="PIRSF001563">
    <property type="entry name" value="Folylpolyglu_synth"/>
    <property type="match status" value="1"/>
</dbReference>
<accession>A0A9X1N8B9</accession>
<comment type="catalytic activity">
    <reaction evidence="16">
        <text>(6S)-5,6,7,8-tetrahydrofolyl-(gamma-L-Glu)(n) + L-glutamate + ATP = (6S)-5,6,7,8-tetrahydrofolyl-(gamma-L-Glu)(n+1) + ADP + phosphate + H(+)</text>
        <dbReference type="Rhea" id="RHEA:10580"/>
        <dbReference type="Rhea" id="RHEA-COMP:14738"/>
        <dbReference type="Rhea" id="RHEA-COMP:14740"/>
        <dbReference type="ChEBI" id="CHEBI:15378"/>
        <dbReference type="ChEBI" id="CHEBI:29985"/>
        <dbReference type="ChEBI" id="CHEBI:30616"/>
        <dbReference type="ChEBI" id="CHEBI:43474"/>
        <dbReference type="ChEBI" id="CHEBI:141005"/>
        <dbReference type="ChEBI" id="CHEBI:456216"/>
        <dbReference type="EC" id="6.3.2.17"/>
    </reaction>
</comment>
<dbReference type="SUPFAM" id="SSF53623">
    <property type="entry name" value="MurD-like peptide ligases, catalytic domain"/>
    <property type="match status" value="1"/>
</dbReference>
<organism evidence="21 22">
    <name type="scientific">Kineosporia babensis</name>
    <dbReference type="NCBI Taxonomy" id="499548"/>
    <lineage>
        <taxon>Bacteria</taxon>
        <taxon>Bacillati</taxon>
        <taxon>Actinomycetota</taxon>
        <taxon>Actinomycetes</taxon>
        <taxon>Kineosporiales</taxon>
        <taxon>Kineosporiaceae</taxon>
        <taxon>Kineosporia</taxon>
    </lineage>
</organism>
<evidence type="ECO:0000256" key="12">
    <source>
        <dbReference type="ARBA" id="ARBA00022840"/>
    </source>
</evidence>
<evidence type="ECO:0000256" key="16">
    <source>
        <dbReference type="ARBA" id="ARBA00047493"/>
    </source>
</evidence>
<evidence type="ECO:0000256" key="1">
    <source>
        <dbReference type="ARBA" id="ARBA00001946"/>
    </source>
</evidence>
<feature type="domain" description="Mur ligase central" evidence="20">
    <location>
        <begin position="68"/>
        <end position="299"/>
    </location>
</feature>
<evidence type="ECO:0000256" key="2">
    <source>
        <dbReference type="ARBA" id="ARBA00004799"/>
    </source>
</evidence>
<comment type="subunit">
    <text evidence="5">Monomer.</text>
</comment>
<dbReference type="Pfam" id="PF08245">
    <property type="entry name" value="Mur_ligase_M"/>
    <property type="match status" value="1"/>
</dbReference>
<keyword evidence="9" id="KW-0436">Ligase</keyword>
<dbReference type="FunFam" id="3.40.1190.10:FF:000004">
    <property type="entry name" value="Dihydrofolate synthase/folylpolyglutamate synthase"/>
    <property type="match status" value="1"/>
</dbReference>
<evidence type="ECO:0000256" key="17">
    <source>
        <dbReference type="ARBA" id="ARBA00049161"/>
    </source>
</evidence>
<keyword evidence="13" id="KW-0460">Magnesium</keyword>
<dbReference type="EMBL" id="JAJOMB010000002">
    <property type="protein sequence ID" value="MCD5310352.1"/>
    <property type="molecule type" value="Genomic_DNA"/>
</dbReference>
<dbReference type="InterPro" id="IPR036565">
    <property type="entry name" value="Mur-like_cat_sf"/>
</dbReference>
<dbReference type="AlphaFoldDB" id="A0A9X1N8B9"/>